<evidence type="ECO:0000313" key="3">
    <source>
        <dbReference type="EMBL" id="CAG5067846.1"/>
    </source>
</evidence>
<gene>
    <name evidence="3" type="ORF">DYBT9623_00573</name>
</gene>
<evidence type="ECO:0000256" key="2">
    <source>
        <dbReference type="ARBA" id="ARBA00049988"/>
    </source>
</evidence>
<dbReference type="Gene3D" id="1.20.5.780">
    <property type="entry name" value="Single helix bin"/>
    <property type="match status" value="1"/>
</dbReference>
<dbReference type="SUPFAM" id="SSF47598">
    <property type="entry name" value="Ribbon-helix-helix"/>
    <property type="match status" value="1"/>
</dbReference>
<evidence type="ECO:0008006" key="5">
    <source>
        <dbReference type="Google" id="ProtNLM"/>
    </source>
</evidence>
<dbReference type="InterPro" id="IPR014795">
    <property type="entry name" value="TacA_1-like"/>
</dbReference>
<evidence type="ECO:0000313" key="4">
    <source>
        <dbReference type="Proteomes" id="UP000679725"/>
    </source>
</evidence>
<dbReference type="RefSeq" id="WP_215231985.1">
    <property type="nucleotide sequence ID" value="NZ_CAJRAU010000001.1"/>
</dbReference>
<dbReference type="Proteomes" id="UP000679725">
    <property type="component" value="Unassembled WGS sequence"/>
</dbReference>
<dbReference type="PANTHER" id="PTHR35401:SF2">
    <property type="entry name" value="ABC-TYPE TRANSPORT SYSTEM"/>
    <property type="match status" value="1"/>
</dbReference>
<sequence>MKALVNDRIDVRISREHKELIKTASEISGFKNLSEFIIFCAKTEANRIISENDRFLRSTEDKRIFVEAILNPPAPGSQLKKALLNYDKFNGDDNNRS</sequence>
<reference evidence="3 4" key="1">
    <citation type="submission" date="2021-04" db="EMBL/GenBank/DDBJ databases">
        <authorList>
            <person name="Rodrigo-Torres L."/>
            <person name="Arahal R. D."/>
            <person name="Lucena T."/>
        </authorList>
    </citation>
    <scope>NUCLEOTIDE SEQUENCE [LARGE SCALE GENOMIC DNA]</scope>
    <source>
        <strain evidence="3 4">CECT 9623</strain>
    </source>
</reference>
<comment type="similarity">
    <text evidence="2">Belongs to the TacA antitoxin family.</text>
</comment>
<name>A0ABM8UK67_9BACT</name>
<dbReference type="EMBL" id="CAJRAU010000001">
    <property type="protein sequence ID" value="CAG5067846.1"/>
    <property type="molecule type" value="Genomic_DNA"/>
</dbReference>
<accession>A0ABM8UK67</accession>
<dbReference type="PANTHER" id="PTHR35401">
    <property type="entry name" value="COPG FAMILY HELIX-TURN-HELIX PROTEIN-RELATED-RELATED"/>
    <property type="match status" value="1"/>
</dbReference>
<comment type="caution">
    <text evidence="3">The sequence shown here is derived from an EMBL/GenBank/DDBJ whole genome shotgun (WGS) entry which is preliminary data.</text>
</comment>
<protein>
    <recommendedName>
        <fullName evidence="5">DUF1778 domain-containing protein</fullName>
    </recommendedName>
</protein>
<dbReference type="Pfam" id="PF08681">
    <property type="entry name" value="TacA1"/>
    <property type="match status" value="1"/>
</dbReference>
<organism evidence="3 4">
    <name type="scientific">Dyadobacter linearis</name>
    <dbReference type="NCBI Taxonomy" id="2823330"/>
    <lineage>
        <taxon>Bacteria</taxon>
        <taxon>Pseudomonadati</taxon>
        <taxon>Bacteroidota</taxon>
        <taxon>Cytophagia</taxon>
        <taxon>Cytophagales</taxon>
        <taxon>Spirosomataceae</taxon>
        <taxon>Dyadobacter</taxon>
    </lineage>
</organism>
<proteinExistence type="inferred from homology"/>
<dbReference type="InterPro" id="IPR010985">
    <property type="entry name" value="Ribbon_hlx_hlx"/>
</dbReference>
<keyword evidence="4" id="KW-1185">Reference proteome</keyword>
<keyword evidence="1" id="KW-1277">Toxin-antitoxin system</keyword>
<evidence type="ECO:0000256" key="1">
    <source>
        <dbReference type="ARBA" id="ARBA00022649"/>
    </source>
</evidence>